<protein>
    <recommendedName>
        <fullName evidence="2">PiggyBac transposable element-derived protein domain-containing protein</fullName>
    </recommendedName>
</protein>
<dbReference type="Proteomes" id="UP001159042">
    <property type="component" value="Unassembled WGS sequence"/>
</dbReference>
<feature type="domain" description="PiggyBac transposable element-derived protein" evidence="2">
    <location>
        <begin position="99"/>
        <end position="174"/>
    </location>
</feature>
<organism evidence="3 4">
    <name type="scientific">Exocentrus adspersus</name>
    <dbReference type="NCBI Taxonomy" id="1586481"/>
    <lineage>
        <taxon>Eukaryota</taxon>
        <taxon>Metazoa</taxon>
        <taxon>Ecdysozoa</taxon>
        <taxon>Arthropoda</taxon>
        <taxon>Hexapoda</taxon>
        <taxon>Insecta</taxon>
        <taxon>Pterygota</taxon>
        <taxon>Neoptera</taxon>
        <taxon>Endopterygota</taxon>
        <taxon>Coleoptera</taxon>
        <taxon>Polyphaga</taxon>
        <taxon>Cucujiformia</taxon>
        <taxon>Chrysomeloidea</taxon>
        <taxon>Cerambycidae</taxon>
        <taxon>Lamiinae</taxon>
        <taxon>Acanthocinini</taxon>
        <taxon>Exocentrus</taxon>
    </lineage>
</organism>
<reference evidence="3 4" key="1">
    <citation type="journal article" date="2023" name="Insect Mol. Biol.">
        <title>Genome sequencing provides insights into the evolution of gene families encoding plant cell wall-degrading enzymes in longhorned beetles.</title>
        <authorList>
            <person name="Shin N.R."/>
            <person name="Okamura Y."/>
            <person name="Kirsch R."/>
            <person name="Pauchet Y."/>
        </authorList>
    </citation>
    <scope>NUCLEOTIDE SEQUENCE [LARGE SCALE GENOMIC DNA]</scope>
    <source>
        <strain evidence="3">EAD_L_NR</strain>
    </source>
</reference>
<evidence type="ECO:0000313" key="3">
    <source>
        <dbReference type="EMBL" id="KAJ8910723.1"/>
    </source>
</evidence>
<dbReference type="Pfam" id="PF13843">
    <property type="entry name" value="DDE_Tnp_1_7"/>
    <property type="match status" value="1"/>
</dbReference>
<dbReference type="InterPro" id="IPR029526">
    <property type="entry name" value="PGBD"/>
</dbReference>
<dbReference type="AlphaFoldDB" id="A0AAV8V919"/>
<evidence type="ECO:0000313" key="4">
    <source>
        <dbReference type="Proteomes" id="UP001159042"/>
    </source>
</evidence>
<dbReference type="EMBL" id="JANEYG010000257">
    <property type="protein sequence ID" value="KAJ8910723.1"/>
    <property type="molecule type" value="Genomic_DNA"/>
</dbReference>
<accession>A0AAV8V919</accession>
<name>A0AAV8V919_9CUCU</name>
<evidence type="ECO:0000256" key="1">
    <source>
        <dbReference type="SAM" id="MobiDB-lite"/>
    </source>
</evidence>
<keyword evidence="4" id="KW-1185">Reference proteome</keyword>
<comment type="caution">
    <text evidence="3">The sequence shown here is derived from an EMBL/GenBank/DDBJ whole genome shotgun (WGS) entry which is preliminary data.</text>
</comment>
<sequence>MSECLDEGETVEVGFDDESDYSEIDNVEEELIDSDSEQDISDSEDREENYEFLQGTFIGKNQTTVLSKHPIPRHGRTRIENLIKQLPGVKQAFKNLKSASEIWAHFFSDAILNIIVDCTNQHIQAKRLNYQRERDAKNTDLVEIKAWIGLLYLTGVLKSSRLNLEDLWCKNGTGISIDDVAAKVSFFITTCKI</sequence>
<proteinExistence type="predicted"/>
<evidence type="ECO:0000259" key="2">
    <source>
        <dbReference type="Pfam" id="PF13843"/>
    </source>
</evidence>
<feature type="region of interest" description="Disordered" evidence="1">
    <location>
        <begin position="1"/>
        <end position="22"/>
    </location>
</feature>
<gene>
    <name evidence="3" type="ORF">NQ315_002094</name>
</gene>